<accession>A0A0C3DQG0</accession>
<dbReference type="OrthoDB" id="1715602at2759"/>
<dbReference type="InterPro" id="IPR008906">
    <property type="entry name" value="HATC_C_dom"/>
</dbReference>
<dbReference type="Proteomes" id="UP000053989">
    <property type="component" value="Unassembled WGS sequence"/>
</dbReference>
<name>A0A0C3DQG0_9AGAM</name>
<keyword evidence="3" id="KW-1185">Reference proteome</keyword>
<feature type="domain" description="HAT C-terminal dimerisation" evidence="1">
    <location>
        <begin position="1"/>
        <end position="53"/>
    </location>
</feature>
<dbReference type="AlphaFoldDB" id="A0A0C3DQG0"/>
<dbReference type="InParanoid" id="A0A0C3DQG0"/>
<evidence type="ECO:0000313" key="3">
    <source>
        <dbReference type="Proteomes" id="UP000053989"/>
    </source>
</evidence>
<organism evidence="2 3">
    <name type="scientific">Scleroderma citrinum Foug A</name>
    <dbReference type="NCBI Taxonomy" id="1036808"/>
    <lineage>
        <taxon>Eukaryota</taxon>
        <taxon>Fungi</taxon>
        <taxon>Dikarya</taxon>
        <taxon>Basidiomycota</taxon>
        <taxon>Agaricomycotina</taxon>
        <taxon>Agaricomycetes</taxon>
        <taxon>Agaricomycetidae</taxon>
        <taxon>Boletales</taxon>
        <taxon>Sclerodermatineae</taxon>
        <taxon>Sclerodermataceae</taxon>
        <taxon>Scleroderma</taxon>
    </lineage>
</organism>
<evidence type="ECO:0000313" key="2">
    <source>
        <dbReference type="EMBL" id="KIM62895.1"/>
    </source>
</evidence>
<feature type="non-terminal residue" evidence="2">
    <location>
        <position position="1"/>
    </location>
</feature>
<proteinExistence type="predicted"/>
<dbReference type="GO" id="GO:0046983">
    <property type="term" value="F:protein dimerization activity"/>
    <property type="evidence" value="ECO:0007669"/>
    <property type="project" value="InterPro"/>
</dbReference>
<gene>
    <name evidence="2" type="ORF">SCLCIDRAFT_118619</name>
</gene>
<dbReference type="EMBL" id="KN822039">
    <property type="protein sequence ID" value="KIM62895.1"/>
    <property type="molecule type" value="Genomic_DNA"/>
</dbReference>
<evidence type="ECO:0000259" key="1">
    <source>
        <dbReference type="Pfam" id="PF05699"/>
    </source>
</evidence>
<dbReference type="InterPro" id="IPR012337">
    <property type="entry name" value="RNaseH-like_sf"/>
</dbReference>
<protein>
    <recommendedName>
        <fullName evidence="1">HAT C-terminal dimerisation domain-containing protein</fullName>
    </recommendedName>
</protein>
<reference evidence="3" key="2">
    <citation type="submission" date="2015-01" db="EMBL/GenBank/DDBJ databases">
        <title>Evolutionary Origins and Diversification of the Mycorrhizal Mutualists.</title>
        <authorList>
            <consortium name="DOE Joint Genome Institute"/>
            <consortium name="Mycorrhizal Genomics Consortium"/>
            <person name="Kohler A."/>
            <person name="Kuo A."/>
            <person name="Nagy L.G."/>
            <person name="Floudas D."/>
            <person name="Copeland A."/>
            <person name="Barry K.W."/>
            <person name="Cichocki N."/>
            <person name="Veneault-Fourrey C."/>
            <person name="LaButti K."/>
            <person name="Lindquist E.A."/>
            <person name="Lipzen A."/>
            <person name="Lundell T."/>
            <person name="Morin E."/>
            <person name="Murat C."/>
            <person name="Riley R."/>
            <person name="Ohm R."/>
            <person name="Sun H."/>
            <person name="Tunlid A."/>
            <person name="Henrissat B."/>
            <person name="Grigoriev I.V."/>
            <person name="Hibbett D.S."/>
            <person name="Martin F."/>
        </authorList>
    </citation>
    <scope>NUCLEOTIDE SEQUENCE [LARGE SCALE GENOMIC DNA]</scope>
    <source>
        <strain evidence="3">Foug A</strain>
    </source>
</reference>
<sequence>YPRLSRMALDYLTIPATSIDVERLFSKGRVLLPHLRNRLSSQSICALLCLGSWSHLGLVKDEDIRKVVRDDGEDEDIEIN</sequence>
<dbReference type="Pfam" id="PF05699">
    <property type="entry name" value="Dimer_Tnp_hAT"/>
    <property type="match status" value="1"/>
</dbReference>
<dbReference type="SUPFAM" id="SSF53098">
    <property type="entry name" value="Ribonuclease H-like"/>
    <property type="match status" value="1"/>
</dbReference>
<reference evidence="2 3" key="1">
    <citation type="submission" date="2014-04" db="EMBL/GenBank/DDBJ databases">
        <authorList>
            <consortium name="DOE Joint Genome Institute"/>
            <person name="Kuo A."/>
            <person name="Kohler A."/>
            <person name="Nagy L.G."/>
            <person name="Floudas D."/>
            <person name="Copeland A."/>
            <person name="Barry K.W."/>
            <person name="Cichocki N."/>
            <person name="Veneault-Fourrey C."/>
            <person name="LaButti K."/>
            <person name="Lindquist E.A."/>
            <person name="Lipzen A."/>
            <person name="Lundell T."/>
            <person name="Morin E."/>
            <person name="Murat C."/>
            <person name="Sun H."/>
            <person name="Tunlid A."/>
            <person name="Henrissat B."/>
            <person name="Grigoriev I.V."/>
            <person name="Hibbett D.S."/>
            <person name="Martin F."/>
            <person name="Nordberg H.P."/>
            <person name="Cantor M.N."/>
            <person name="Hua S.X."/>
        </authorList>
    </citation>
    <scope>NUCLEOTIDE SEQUENCE [LARGE SCALE GENOMIC DNA]</scope>
    <source>
        <strain evidence="2 3">Foug A</strain>
    </source>
</reference>
<dbReference type="HOGENOM" id="CLU_009123_11_0_1"/>